<evidence type="ECO:0000256" key="1">
    <source>
        <dbReference type="ARBA" id="ARBA00005454"/>
    </source>
</evidence>
<name>A0A813TCG4_9BILA</name>
<dbReference type="NCBIfam" id="TIGR00231">
    <property type="entry name" value="small_GTP"/>
    <property type="match status" value="1"/>
</dbReference>
<feature type="binding site" evidence="8">
    <location>
        <begin position="58"/>
        <end position="65"/>
    </location>
    <ligand>
        <name>GTP</name>
        <dbReference type="ChEBI" id="CHEBI:37565"/>
    </ligand>
</feature>
<dbReference type="PROSITE" id="PS00301">
    <property type="entry name" value="G_TR_1"/>
    <property type="match status" value="1"/>
</dbReference>
<dbReference type="Gene3D" id="3.30.70.2570">
    <property type="entry name" value="Elongation factor 4, C-terminal domain"/>
    <property type="match status" value="1"/>
</dbReference>
<dbReference type="Gene3D" id="3.40.50.300">
    <property type="entry name" value="P-loop containing nucleotide triphosphate hydrolases"/>
    <property type="match status" value="1"/>
</dbReference>
<evidence type="ECO:0000256" key="2">
    <source>
        <dbReference type="ARBA" id="ARBA00022741"/>
    </source>
</evidence>
<dbReference type="OrthoDB" id="1074at2759"/>
<keyword evidence="5 8" id="KW-0496">Mitochondrion</keyword>
<dbReference type="InterPro" id="IPR035647">
    <property type="entry name" value="EFG_III/V"/>
</dbReference>
<dbReference type="Pfam" id="PF06421">
    <property type="entry name" value="LepA_C"/>
    <property type="match status" value="1"/>
</dbReference>
<dbReference type="Gene3D" id="3.30.70.240">
    <property type="match status" value="1"/>
</dbReference>
<dbReference type="EC" id="3.6.5.n1" evidence="8"/>
<feature type="domain" description="Tr-type G" evidence="9">
    <location>
        <begin position="49"/>
        <end position="230"/>
    </location>
</feature>
<dbReference type="GO" id="GO:0005743">
    <property type="term" value="C:mitochondrial inner membrane"/>
    <property type="evidence" value="ECO:0007669"/>
    <property type="project" value="UniProtKB-SubCell"/>
</dbReference>
<evidence type="ECO:0000256" key="6">
    <source>
        <dbReference type="ARBA" id="ARBA00023134"/>
    </source>
</evidence>
<evidence type="ECO:0000256" key="7">
    <source>
        <dbReference type="ARBA" id="ARBA00023136"/>
    </source>
</evidence>
<keyword evidence="4 8" id="KW-0378">Hydrolase</keyword>
<dbReference type="GO" id="GO:0005759">
    <property type="term" value="C:mitochondrial matrix"/>
    <property type="evidence" value="ECO:0007669"/>
    <property type="project" value="UniProtKB-UniRule"/>
</dbReference>
<keyword evidence="3 8" id="KW-0999">Mitochondrion inner membrane</keyword>
<keyword evidence="12" id="KW-1185">Reference proteome</keyword>
<dbReference type="InterPro" id="IPR005225">
    <property type="entry name" value="Small_GTP-bd"/>
</dbReference>
<dbReference type="GO" id="GO:0003924">
    <property type="term" value="F:GTPase activity"/>
    <property type="evidence" value="ECO:0007669"/>
    <property type="project" value="UniProtKB-UniRule"/>
</dbReference>
<sequence>MYLKSIRFLFTPYRTSPSKIFCRCQHVQTQDLVVERVYRQLKLGEYETRLIRNFCIIAHIDHGKSTLADRLLEITGTIPKSKENRQVLDKLEVERERGITVKAAAASMFYEYKNEKYLLNLIDTPGHVDFSTEVARSLSACQGAILLVDASQGIQAQTVANFLLACDSFLEVLAVINKIDLKDAKINKTLEQITKEFGIPNENILKISAKHGTNCTSILDQIIEKLPPPVCDRQQNLRLLVFDSYYESCPIVIVAVMDGVIRPGDKIQSKLTTKTYTVLETGIFAPERMRAEALYAGQVGYVICDTKISDTVVGDTWHHLGIDVKSLTSFKIPRPMVFAGFYPIDESNYNQFEQSIERLSLNDTGVRVQTDSNPAFGKGFRLGFLGLLHMEIYSQRLQSEFGQQIITTIPGVAYKCKIIGKDNIKQHGSDLLLISDSMKWPDTNIIQQCYEPMVLGQIVSPTICSLPLKILCTERRGVLIEEYSIDEKRTLFKYKLPLAEIVYDFFDQLKQITSGYGTFDYEDSDYEAANIVKLKILINQESIDELAVLCHSARAKAIGQDIVSKLRENIDRQQYKITIQACVHSHVLAREIIQPYKKDVGAKLYGGDKTRLMKLLKRQEEGKERMRQIANIEVPRQAIISVLKRNKS</sequence>
<dbReference type="FunFam" id="3.30.70.240:FF:000007">
    <property type="entry name" value="Translation factor GUF1, mitochondrial"/>
    <property type="match status" value="1"/>
</dbReference>
<dbReference type="Pfam" id="PF00679">
    <property type="entry name" value="EFG_C"/>
    <property type="match status" value="1"/>
</dbReference>
<dbReference type="GO" id="GO:0097177">
    <property type="term" value="F:mitochondrial ribosome binding"/>
    <property type="evidence" value="ECO:0007669"/>
    <property type="project" value="TreeGrafter"/>
</dbReference>
<evidence type="ECO:0000256" key="4">
    <source>
        <dbReference type="ARBA" id="ARBA00022801"/>
    </source>
</evidence>
<comment type="similarity">
    <text evidence="8">Belongs to the GTP-binding elongation factor family. LepA subfamily.</text>
</comment>
<keyword evidence="8" id="KW-0648">Protein biosynthesis</keyword>
<organism evidence="10 12">
    <name type="scientific">Didymodactylos carnosus</name>
    <dbReference type="NCBI Taxonomy" id="1234261"/>
    <lineage>
        <taxon>Eukaryota</taxon>
        <taxon>Metazoa</taxon>
        <taxon>Spiralia</taxon>
        <taxon>Gnathifera</taxon>
        <taxon>Rotifera</taxon>
        <taxon>Eurotatoria</taxon>
        <taxon>Bdelloidea</taxon>
        <taxon>Philodinida</taxon>
        <taxon>Philodinidae</taxon>
        <taxon>Didymodactylos</taxon>
    </lineage>
</organism>
<comment type="similarity">
    <text evidence="1">Belongs to the TRAFAC class translation factor GTPase superfamily. Classic translation factor GTPase family. LepA subfamily.</text>
</comment>
<evidence type="ECO:0000313" key="11">
    <source>
        <dbReference type="EMBL" id="CAF3594357.1"/>
    </source>
</evidence>
<dbReference type="EMBL" id="CAJNOQ010000504">
    <property type="protein sequence ID" value="CAF0808832.1"/>
    <property type="molecule type" value="Genomic_DNA"/>
</dbReference>
<dbReference type="Gene3D" id="2.40.30.10">
    <property type="entry name" value="Translation factors"/>
    <property type="match status" value="1"/>
</dbReference>
<dbReference type="InterPro" id="IPR006297">
    <property type="entry name" value="EF-4"/>
</dbReference>
<dbReference type="AlphaFoldDB" id="A0A813TCG4"/>
<feature type="binding site" evidence="8">
    <location>
        <begin position="123"/>
        <end position="127"/>
    </location>
    <ligand>
        <name>GTP</name>
        <dbReference type="ChEBI" id="CHEBI:37565"/>
    </ligand>
</feature>
<dbReference type="InterPro" id="IPR013842">
    <property type="entry name" value="LepA_CTD"/>
</dbReference>
<comment type="subcellular location">
    <subcellularLocation>
        <location evidence="8">Mitochondrion inner membrane</location>
        <topology evidence="8">Peripheral membrane protein</topology>
        <orientation evidence="8">Matrix side</orientation>
    </subcellularLocation>
</comment>
<comment type="function">
    <text evidence="8">Promotes mitochondrial protein synthesis. May act as a fidelity factor of the translation reaction, by catalyzing a one-codon backward translocation of tRNAs on improperly translocated ribosomes. Binds to mitochondrial ribosomes in a GTP-dependent manner.</text>
</comment>
<dbReference type="InterPro" id="IPR038363">
    <property type="entry name" value="LepA_C_sf"/>
</dbReference>
<evidence type="ECO:0000256" key="3">
    <source>
        <dbReference type="ARBA" id="ARBA00022792"/>
    </source>
</evidence>
<dbReference type="HAMAP" id="MF_00071">
    <property type="entry name" value="LepA"/>
    <property type="match status" value="1"/>
</dbReference>
<dbReference type="EMBL" id="CAJOBC010000504">
    <property type="protein sequence ID" value="CAF3594357.1"/>
    <property type="molecule type" value="Genomic_DNA"/>
</dbReference>
<dbReference type="InterPro" id="IPR027417">
    <property type="entry name" value="P-loop_NTPase"/>
</dbReference>
<dbReference type="FunFam" id="3.30.70.2570:FF:000001">
    <property type="entry name" value="Translation factor GUF1, mitochondrial"/>
    <property type="match status" value="1"/>
</dbReference>
<dbReference type="Proteomes" id="UP000681722">
    <property type="component" value="Unassembled WGS sequence"/>
</dbReference>
<dbReference type="InterPro" id="IPR000640">
    <property type="entry name" value="EFG_V-like"/>
</dbReference>
<proteinExistence type="inferred from homology"/>
<evidence type="ECO:0000256" key="8">
    <source>
        <dbReference type="HAMAP-Rule" id="MF_03137"/>
    </source>
</evidence>
<dbReference type="PANTHER" id="PTHR43512">
    <property type="entry name" value="TRANSLATION FACTOR GUF1-RELATED"/>
    <property type="match status" value="1"/>
</dbReference>
<dbReference type="Gene3D" id="3.30.70.870">
    <property type="entry name" value="Elongation Factor G (Translational Gtpase), domain 3"/>
    <property type="match status" value="1"/>
</dbReference>
<keyword evidence="2 8" id="KW-0547">Nucleotide-binding</keyword>
<dbReference type="InterPro" id="IPR035654">
    <property type="entry name" value="LepA_IV"/>
</dbReference>
<reference evidence="10" key="1">
    <citation type="submission" date="2021-02" db="EMBL/GenBank/DDBJ databases">
        <authorList>
            <person name="Nowell W R."/>
        </authorList>
    </citation>
    <scope>NUCLEOTIDE SEQUENCE</scope>
</reference>
<accession>A0A813TCG4</accession>
<comment type="caution">
    <text evidence="10">The sequence shown here is derived from an EMBL/GenBank/DDBJ whole genome shotgun (WGS) entry which is preliminary data.</text>
</comment>
<dbReference type="InterPro" id="IPR000795">
    <property type="entry name" value="T_Tr_GTP-bd_dom"/>
</dbReference>
<dbReference type="PANTHER" id="PTHR43512:SF7">
    <property type="entry name" value="TRANSLATION FACTOR GUF1, MITOCHONDRIAL"/>
    <property type="match status" value="1"/>
</dbReference>
<dbReference type="PROSITE" id="PS51722">
    <property type="entry name" value="G_TR_2"/>
    <property type="match status" value="1"/>
</dbReference>
<dbReference type="CDD" id="cd01890">
    <property type="entry name" value="LepA"/>
    <property type="match status" value="1"/>
</dbReference>
<keyword evidence="6 8" id="KW-0342">GTP-binding</keyword>
<dbReference type="InterPro" id="IPR031157">
    <property type="entry name" value="G_TR_CS"/>
</dbReference>
<dbReference type="PRINTS" id="PR00315">
    <property type="entry name" value="ELONGATNFCT"/>
</dbReference>
<protein>
    <recommendedName>
        <fullName evidence="8">Translation factor GUF1 homolog, mitochondrial</fullName>
        <ecNumber evidence="8">3.6.5.n1</ecNumber>
    </recommendedName>
    <alternativeName>
        <fullName evidence="8">Elongation factor 4 homolog</fullName>
        <shortName evidence="8">EF-4</shortName>
    </alternativeName>
    <alternativeName>
        <fullName evidence="8">GTPase GUF1 homolog</fullName>
    </alternativeName>
    <alternativeName>
        <fullName evidence="8">Ribosomal back-translocase</fullName>
    </alternativeName>
</protein>
<evidence type="ECO:0000313" key="10">
    <source>
        <dbReference type="EMBL" id="CAF0808832.1"/>
    </source>
</evidence>
<dbReference type="SUPFAM" id="SSF54980">
    <property type="entry name" value="EF-G C-terminal domain-like"/>
    <property type="match status" value="2"/>
</dbReference>
<dbReference type="Proteomes" id="UP000663829">
    <property type="component" value="Unassembled WGS sequence"/>
</dbReference>
<dbReference type="GO" id="GO:0005525">
    <property type="term" value="F:GTP binding"/>
    <property type="evidence" value="ECO:0007669"/>
    <property type="project" value="UniProtKB-UniRule"/>
</dbReference>
<dbReference type="GO" id="GO:0006412">
    <property type="term" value="P:translation"/>
    <property type="evidence" value="ECO:0007669"/>
    <property type="project" value="UniProtKB-KW"/>
</dbReference>
<feature type="binding site" evidence="8">
    <location>
        <begin position="177"/>
        <end position="180"/>
    </location>
    <ligand>
        <name>GTP</name>
        <dbReference type="ChEBI" id="CHEBI:37565"/>
    </ligand>
</feature>
<dbReference type="GO" id="GO:0045727">
    <property type="term" value="P:positive regulation of translation"/>
    <property type="evidence" value="ECO:0007669"/>
    <property type="project" value="UniProtKB-UniRule"/>
</dbReference>
<dbReference type="Pfam" id="PF00009">
    <property type="entry name" value="GTP_EFTU"/>
    <property type="match status" value="1"/>
</dbReference>
<comment type="catalytic activity">
    <reaction evidence="8">
        <text>GTP + H2O = GDP + phosphate + H(+)</text>
        <dbReference type="Rhea" id="RHEA:19669"/>
        <dbReference type="ChEBI" id="CHEBI:15377"/>
        <dbReference type="ChEBI" id="CHEBI:15378"/>
        <dbReference type="ChEBI" id="CHEBI:37565"/>
        <dbReference type="ChEBI" id="CHEBI:43474"/>
        <dbReference type="ChEBI" id="CHEBI:58189"/>
        <dbReference type="EC" id="3.6.5.n1"/>
    </reaction>
</comment>
<gene>
    <name evidence="10" type="ORF">GPM918_LOCUS3919</name>
    <name evidence="11" type="ORF">SRO942_LOCUS3919</name>
</gene>
<dbReference type="SUPFAM" id="SSF52540">
    <property type="entry name" value="P-loop containing nucleoside triphosphate hydrolases"/>
    <property type="match status" value="1"/>
</dbReference>
<dbReference type="FunFam" id="3.40.50.300:FF:000078">
    <property type="entry name" value="Elongation factor 4"/>
    <property type="match status" value="1"/>
</dbReference>
<dbReference type="NCBIfam" id="TIGR01393">
    <property type="entry name" value="lepA"/>
    <property type="match status" value="1"/>
</dbReference>
<evidence type="ECO:0000259" key="9">
    <source>
        <dbReference type="PROSITE" id="PS51722"/>
    </source>
</evidence>
<evidence type="ECO:0000313" key="12">
    <source>
        <dbReference type="Proteomes" id="UP000663829"/>
    </source>
</evidence>
<evidence type="ECO:0000256" key="5">
    <source>
        <dbReference type="ARBA" id="ARBA00023128"/>
    </source>
</evidence>
<dbReference type="FunFam" id="3.30.70.870:FF:000004">
    <property type="entry name" value="Translation factor GUF1, mitochondrial"/>
    <property type="match status" value="1"/>
</dbReference>
<dbReference type="CDD" id="cd03709">
    <property type="entry name" value="lepA_C"/>
    <property type="match status" value="1"/>
</dbReference>
<keyword evidence="7 8" id="KW-0472">Membrane</keyword>